<feature type="transmembrane region" description="Helical" evidence="18">
    <location>
        <begin position="6"/>
        <end position="32"/>
    </location>
</feature>
<keyword evidence="12" id="KW-0902">Two-component regulatory system</keyword>
<evidence type="ECO:0000259" key="20">
    <source>
        <dbReference type="PROSITE" id="PS50885"/>
    </source>
</evidence>
<evidence type="ECO:0000256" key="6">
    <source>
        <dbReference type="ARBA" id="ARBA00022679"/>
    </source>
</evidence>
<dbReference type="Pfam" id="PF00512">
    <property type="entry name" value="HisKA"/>
    <property type="match status" value="1"/>
</dbReference>
<dbReference type="CDD" id="cd00082">
    <property type="entry name" value="HisKA"/>
    <property type="match status" value="1"/>
</dbReference>
<dbReference type="SMART" id="SM00387">
    <property type="entry name" value="HATPase_c"/>
    <property type="match status" value="1"/>
</dbReference>
<keyword evidence="10" id="KW-0067">ATP-binding</keyword>
<dbReference type="Gene3D" id="1.10.8.500">
    <property type="entry name" value="HAMP domain in histidine kinase"/>
    <property type="match status" value="1"/>
</dbReference>
<dbReference type="InterPro" id="IPR003661">
    <property type="entry name" value="HisK_dim/P_dom"/>
</dbReference>
<dbReference type="PANTHER" id="PTHR45528">
    <property type="entry name" value="SENSOR HISTIDINE KINASE CPXA"/>
    <property type="match status" value="1"/>
</dbReference>
<dbReference type="Pfam" id="PF02518">
    <property type="entry name" value="HATPase_c"/>
    <property type="match status" value="1"/>
</dbReference>
<dbReference type="PROSITE" id="PS50885">
    <property type="entry name" value="HAMP"/>
    <property type="match status" value="1"/>
</dbReference>
<keyword evidence="6" id="KW-0808">Transferase</keyword>
<evidence type="ECO:0000256" key="14">
    <source>
        <dbReference type="ARBA" id="ARBA00023136"/>
    </source>
</evidence>
<gene>
    <name evidence="21" type="ORF">J34TS1_03220</name>
</gene>
<dbReference type="PRINTS" id="PR00344">
    <property type="entry name" value="BCTRLSENSOR"/>
</dbReference>
<organism evidence="21 22">
    <name type="scientific">Paenibacillus azoreducens</name>
    <dbReference type="NCBI Taxonomy" id="116718"/>
    <lineage>
        <taxon>Bacteria</taxon>
        <taxon>Bacillati</taxon>
        <taxon>Bacillota</taxon>
        <taxon>Bacilli</taxon>
        <taxon>Bacillales</taxon>
        <taxon>Paenibacillaceae</taxon>
        <taxon>Paenibacillus</taxon>
    </lineage>
</organism>
<dbReference type="Gene3D" id="3.30.565.10">
    <property type="entry name" value="Histidine kinase-like ATPase, C-terminal domain"/>
    <property type="match status" value="1"/>
</dbReference>
<dbReference type="SUPFAM" id="SSF158472">
    <property type="entry name" value="HAMP domain-like"/>
    <property type="match status" value="1"/>
</dbReference>
<dbReference type="GO" id="GO:0000155">
    <property type="term" value="F:phosphorelay sensor kinase activity"/>
    <property type="evidence" value="ECO:0007669"/>
    <property type="project" value="InterPro"/>
</dbReference>
<dbReference type="Pfam" id="PF00672">
    <property type="entry name" value="HAMP"/>
    <property type="match status" value="1"/>
</dbReference>
<keyword evidence="9 21" id="KW-0418">Kinase</keyword>
<sequence>MIRSLYVRVVLIFLLAVSVGMTIAFMFTWTIFQKQMAKEVHQETMSVANDLVDIYANTADQGEESLRNNVRALRNYSIRIIGRSGDVFVLNAVHATDGIHVTAEEAAQVLNGETVISDGGETEIVGRPFELNRETYALFVMPVYNNDVSLPRILITFLLIMFGVGSLIFLIASRFLVRPIRSMTDATERMARGDFGVELNLNRKDELGILSRSFDHMVRELKQIEQMRQDFVSNVSHEMQSPLTSIAGFAKALRDGVIPGEKRERYLDIIAGESERLSRLSDNLLHLASLESEHHPFEPMTFALDEQIRQVAVALEPHWSGKRITIELDLPEVYITADPDQLNQVWLNLLGNAIKFTPEGGKVSIGLRSTTSGIEVTVADTGIGISPDQVNHIFERFYKADRSRNRSSKGSGLGLAIVRKIVELHEGRIFIVRSSPGTDTVLKVVFPGRRSSNSISSAKQNVSTLKASERNFP</sequence>
<dbReference type="FunFam" id="1.10.287.130:FF:000001">
    <property type="entry name" value="Two-component sensor histidine kinase"/>
    <property type="match status" value="1"/>
</dbReference>
<feature type="transmembrane region" description="Helical" evidence="18">
    <location>
        <begin position="153"/>
        <end position="177"/>
    </location>
</feature>
<evidence type="ECO:0000256" key="10">
    <source>
        <dbReference type="ARBA" id="ARBA00022840"/>
    </source>
</evidence>
<comment type="function">
    <text evidence="15">Member of the two-component regulatory system HssS/HssR involved in intracellular heme homeostasis and tempering of staphylococcal virulence. HssS functions as a heme sensor histidine kinase which is autophosphorylated at a histidine residue and transfers its phosphate group to an aspartate residue of HssR. HssR/HssS activates the expression of hrtAB, an efflux pump, in response to extracellular heme, hemin, hemoglobin or blood.</text>
</comment>
<dbReference type="Gene3D" id="1.10.287.130">
    <property type="match status" value="1"/>
</dbReference>
<keyword evidence="22" id="KW-1185">Reference proteome</keyword>
<evidence type="ECO:0000256" key="1">
    <source>
        <dbReference type="ARBA" id="ARBA00000085"/>
    </source>
</evidence>
<evidence type="ECO:0000256" key="18">
    <source>
        <dbReference type="SAM" id="Phobius"/>
    </source>
</evidence>
<dbReference type="PROSITE" id="PS50109">
    <property type="entry name" value="HIS_KIN"/>
    <property type="match status" value="1"/>
</dbReference>
<evidence type="ECO:0000256" key="11">
    <source>
        <dbReference type="ARBA" id="ARBA00022989"/>
    </source>
</evidence>
<dbReference type="RefSeq" id="WP_212976717.1">
    <property type="nucleotide sequence ID" value="NZ_AP025343.1"/>
</dbReference>
<evidence type="ECO:0000256" key="5">
    <source>
        <dbReference type="ARBA" id="ARBA00022553"/>
    </source>
</evidence>
<dbReference type="SMART" id="SM00388">
    <property type="entry name" value="HisKA"/>
    <property type="match status" value="1"/>
</dbReference>
<evidence type="ECO:0000256" key="17">
    <source>
        <dbReference type="SAM" id="MobiDB-lite"/>
    </source>
</evidence>
<keyword evidence="14 18" id="KW-0472">Membrane</keyword>
<evidence type="ECO:0000256" key="15">
    <source>
        <dbReference type="ARBA" id="ARBA00037219"/>
    </source>
</evidence>
<keyword evidence="7 18" id="KW-0812">Transmembrane</keyword>
<reference evidence="21 22" key="1">
    <citation type="submission" date="2021-03" db="EMBL/GenBank/DDBJ databases">
        <title>Antimicrobial resistance genes in bacteria isolated from Japanese honey, and their potential for conferring macrolide and lincosamide resistance in the American foulbrood pathogen Paenibacillus larvae.</title>
        <authorList>
            <person name="Okamoto M."/>
            <person name="Kumagai M."/>
            <person name="Kanamori H."/>
            <person name="Takamatsu D."/>
        </authorList>
    </citation>
    <scope>NUCLEOTIDE SEQUENCE [LARGE SCALE GENOMIC DNA]</scope>
    <source>
        <strain evidence="21 22">J34TS1</strain>
    </source>
</reference>
<comment type="subcellular location">
    <subcellularLocation>
        <location evidence="2">Cell membrane</location>
        <topology evidence="2">Multi-pass membrane protein</topology>
    </subcellularLocation>
</comment>
<dbReference type="Proteomes" id="UP000682811">
    <property type="component" value="Unassembled WGS sequence"/>
</dbReference>
<feature type="region of interest" description="Disordered" evidence="17">
    <location>
        <begin position="452"/>
        <end position="473"/>
    </location>
</feature>
<evidence type="ECO:0000256" key="12">
    <source>
        <dbReference type="ARBA" id="ARBA00023012"/>
    </source>
</evidence>
<feature type="domain" description="HAMP" evidence="20">
    <location>
        <begin position="174"/>
        <end position="226"/>
    </location>
</feature>
<dbReference type="PANTHER" id="PTHR45528:SF11">
    <property type="entry name" value="HISTIDINE KINASE"/>
    <property type="match status" value="1"/>
</dbReference>
<dbReference type="CDD" id="cd06225">
    <property type="entry name" value="HAMP"/>
    <property type="match status" value="1"/>
</dbReference>
<comment type="catalytic activity">
    <reaction evidence="1">
        <text>ATP + protein L-histidine = ADP + protein N-phospho-L-histidine.</text>
        <dbReference type="EC" id="2.7.13.3"/>
    </reaction>
</comment>
<evidence type="ECO:0000256" key="2">
    <source>
        <dbReference type="ARBA" id="ARBA00004651"/>
    </source>
</evidence>
<protein>
    <recommendedName>
        <fullName evidence="16">Heme sensor protein HssS</fullName>
        <ecNumber evidence="3">2.7.13.3</ecNumber>
    </recommendedName>
</protein>
<keyword evidence="4" id="KW-1003">Cell membrane</keyword>
<dbReference type="InterPro" id="IPR003594">
    <property type="entry name" value="HATPase_dom"/>
</dbReference>
<dbReference type="InterPro" id="IPR004358">
    <property type="entry name" value="Sig_transdc_His_kin-like_C"/>
</dbReference>
<dbReference type="GO" id="GO:0005524">
    <property type="term" value="F:ATP binding"/>
    <property type="evidence" value="ECO:0007669"/>
    <property type="project" value="UniProtKB-KW"/>
</dbReference>
<dbReference type="EMBL" id="BORT01000001">
    <property type="protein sequence ID" value="GIO45557.1"/>
    <property type="molecule type" value="Genomic_DNA"/>
</dbReference>
<accession>A0A919Y6H5</accession>
<dbReference type="InterPro" id="IPR036890">
    <property type="entry name" value="HATPase_C_sf"/>
</dbReference>
<dbReference type="InterPro" id="IPR050398">
    <property type="entry name" value="HssS/ArlS-like"/>
</dbReference>
<feature type="compositionally biased region" description="Polar residues" evidence="17">
    <location>
        <begin position="452"/>
        <end position="466"/>
    </location>
</feature>
<feature type="domain" description="Histidine kinase" evidence="19">
    <location>
        <begin position="234"/>
        <end position="450"/>
    </location>
</feature>
<dbReference type="SMART" id="SM00304">
    <property type="entry name" value="HAMP"/>
    <property type="match status" value="1"/>
</dbReference>
<evidence type="ECO:0000256" key="16">
    <source>
        <dbReference type="ARBA" id="ARBA00040841"/>
    </source>
</evidence>
<keyword evidence="8" id="KW-0547">Nucleotide-binding</keyword>
<keyword evidence="5" id="KW-0597">Phosphoprotein</keyword>
<evidence type="ECO:0000313" key="21">
    <source>
        <dbReference type="EMBL" id="GIO45557.1"/>
    </source>
</evidence>
<evidence type="ECO:0000256" key="13">
    <source>
        <dbReference type="ARBA" id="ARBA00023026"/>
    </source>
</evidence>
<name>A0A919Y6H5_9BACL</name>
<comment type="caution">
    <text evidence="21">The sequence shown here is derived from an EMBL/GenBank/DDBJ whole genome shotgun (WGS) entry which is preliminary data.</text>
</comment>
<dbReference type="InterPro" id="IPR036097">
    <property type="entry name" value="HisK_dim/P_sf"/>
</dbReference>
<evidence type="ECO:0000313" key="22">
    <source>
        <dbReference type="Proteomes" id="UP000682811"/>
    </source>
</evidence>
<evidence type="ECO:0000256" key="9">
    <source>
        <dbReference type="ARBA" id="ARBA00022777"/>
    </source>
</evidence>
<dbReference type="EC" id="2.7.13.3" evidence="3"/>
<dbReference type="SUPFAM" id="SSF47384">
    <property type="entry name" value="Homodimeric domain of signal transducing histidine kinase"/>
    <property type="match status" value="1"/>
</dbReference>
<proteinExistence type="predicted"/>
<dbReference type="InterPro" id="IPR003660">
    <property type="entry name" value="HAMP_dom"/>
</dbReference>
<dbReference type="SUPFAM" id="SSF55874">
    <property type="entry name" value="ATPase domain of HSP90 chaperone/DNA topoisomerase II/histidine kinase"/>
    <property type="match status" value="1"/>
</dbReference>
<evidence type="ECO:0000256" key="8">
    <source>
        <dbReference type="ARBA" id="ARBA00022741"/>
    </source>
</evidence>
<dbReference type="FunFam" id="3.30.565.10:FF:000006">
    <property type="entry name" value="Sensor histidine kinase WalK"/>
    <property type="match status" value="1"/>
</dbReference>
<evidence type="ECO:0000256" key="3">
    <source>
        <dbReference type="ARBA" id="ARBA00012438"/>
    </source>
</evidence>
<evidence type="ECO:0000259" key="19">
    <source>
        <dbReference type="PROSITE" id="PS50109"/>
    </source>
</evidence>
<evidence type="ECO:0000256" key="7">
    <source>
        <dbReference type="ARBA" id="ARBA00022692"/>
    </source>
</evidence>
<keyword evidence="13" id="KW-0843">Virulence</keyword>
<dbReference type="AlphaFoldDB" id="A0A919Y6H5"/>
<dbReference type="InterPro" id="IPR005467">
    <property type="entry name" value="His_kinase_dom"/>
</dbReference>
<dbReference type="GO" id="GO:0005886">
    <property type="term" value="C:plasma membrane"/>
    <property type="evidence" value="ECO:0007669"/>
    <property type="project" value="UniProtKB-SubCell"/>
</dbReference>
<evidence type="ECO:0000256" key="4">
    <source>
        <dbReference type="ARBA" id="ARBA00022475"/>
    </source>
</evidence>
<keyword evidence="11 18" id="KW-1133">Transmembrane helix</keyword>